<dbReference type="AlphaFoldDB" id="A0A829X5V9"/>
<gene>
    <name evidence="2" type="ORF">NBRC3293_2839</name>
</gene>
<comment type="caution">
    <text evidence="2">The sequence shown here is derived from an EMBL/GenBank/DDBJ whole genome shotgun (WGS) entry which is preliminary data.</text>
</comment>
<dbReference type="Proteomes" id="UP000484858">
    <property type="component" value="Unassembled WGS sequence"/>
</dbReference>
<proteinExistence type="predicted"/>
<keyword evidence="1" id="KW-0472">Membrane</keyword>
<accession>A0A829X5V9</accession>
<name>A0A829X5V9_GLUOY</name>
<evidence type="ECO:0000256" key="1">
    <source>
        <dbReference type="SAM" id="Phobius"/>
    </source>
</evidence>
<organism evidence="2 3">
    <name type="scientific">Gluconobacter oxydans NBRC 3293</name>
    <dbReference type="NCBI Taxonomy" id="1315969"/>
    <lineage>
        <taxon>Bacteria</taxon>
        <taxon>Pseudomonadati</taxon>
        <taxon>Pseudomonadota</taxon>
        <taxon>Alphaproteobacteria</taxon>
        <taxon>Acetobacterales</taxon>
        <taxon>Acetobacteraceae</taxon>
        <taxon>Gluconobacter</taxon>
    </lineage>
</organism>
<reference evidence="2 3" key="1">
    <citation type="submission" date="2013-04" db="EMBL/GenBank/DDBJ databases">
        <title>Gluconobacter oxydans NBRC 3293 whole genome sequence.</title>
        <authorList>
            <person name="Matsutani M."/>
            <person name="Yakushi T."/>
            <person name="Matsushita K."/>
        </authorList>
    </citation>
    <scope>NUCLEOTIDE SEQUENCE [LARGE SCALE GENOMIC DNA]</scope>
    <source>
        <strain evidence="2 3">NBRC 3293</strain>
    </source>
</reference>
<protein>
    <submittedName>
        <fullName evidence="2">Uncharacterized protein</fullName>
    </submittedName>
</protein>
<dbReference type="RefSeq" id="WP_172493694.1">
    <property type="nucleotide sequence ID" value="NZ_BARJ01000012.1"/>
</dbReference>
<evidence type="ECO:0000313" key="3">
    <source>
        <dbReference type="Proteomes" id="UP000484858"/>
    </source>
</evidence>
<feature type="transmembrane region" description="Helical" evidence="1">
    <location>
        <begin position="119"/>
        <end position="140"/>
    </location>
</feature>
<sequence length="222" mass="25076">MTGFLMPRFSRAIPPGNDRIMSEQAFQEACDAALLNKDDPVYVVVHDLREQVQHLTLLVLQLREGNLHTTQQLNTTLERLRKQDESRIRSAQTEIDRIVTRRMNSFVGTGPFGGGLSDWLLRAFLAGVACFFLISVGTVIERNRGWLQTEWGFPLLLRDITDVARDITNDQGDVDVWGEILEENRGHMAAILRQCGETTQTAAHGETSCTVRLRRSQGQRAE</sequence>
<keyword evidence="1" id="KW-0812">Transmembrane</keyword>
<evidence type="ECO:0000313" key="2">
    <source>
        <dbReference type="EMBL" id="GEM18342.1"/>
    </source>
</evidence>
<keyword evidence="1" id="KW-1133">Transmembrane helix</keyword>
<dbReference type="EMBL" id="BARJ01000012">
    <property type="protein sequence ID" value="GEM18342.1"/>
    <property type="molecule type" value="Genomic_DNA"/>
</dbReference>